<dbReference type="EMBL" id="JBELOE010000147">
    <property type="protein sequence ID" value="MER2491734.1"/>
    <property type="molecule type" value="Genomic_DNA"/>
</dbReference>
<dbReference type="Proteomes" id="UP001467690">
    <property type="component" value="Unassembled WGS sequence"/>
</dbReference>
<proteinExistence type="predicted"/>
<protein>
    <submittedName>
        <fullName evidence="1">Uncharacterized protein</fullName>
    </submittedName>
</protein>
<accession>A0ABV1RFN0</accession>
<dbReference type="RefSeq" id="WP_350401322.1">
    <property type="nucleotide sequence ID" value="NZ_JBELOE010000147.1"/>
</dbReference>
<gene>
    <name evidence="1" type="ORF">ABS311_07540</name>
</gene>
<comment type="caution">
    <text evidence="1">The sequence shown here is derived from an EMBL/GenBank/DDBJ whole genome shotgun (WGS) entry which is preliminary data.</text>
</comment>
<reference evidence="1 2" key="1">
    <citation type="submission" date="2024-06" db="EMBL/GenBank/DDBJ databases">
        <authorList>
            <person name="Chen R.Y."/>
        </authorList>
    </citation>
    <scope>NUCLEOTIDE SEQUENCE [LARGE SCALE GENOMIC DNA]</scope>
    <source>
        <strain evidence="1 2">D2</strain>
    </source>
</reference>
<name>A0ABV1RFN0_9ALTE</name>
<evidence type="ECO:0000313" key="1">
    <source>
        <dbReference type="EMBL" id="MER2491734.1"/>
    </source>
</evidence>
<sequence length="341" mass="39764">MFYQAAKELKADNEHIVSLNKIADRVGRKLITVRLLALELCEQGILVRNKCKGRGNKPIDLFTFAKNQSVDLFLKQNVNHQKRLKYFTELFCGNWVGLLLTERKSTKIKILTDAIDAKTTDKIDYFDLVIFVKLLARVHEYKISQLELYKDGEIASADMLNSKITLDVSAVHKDQKHLLSRLQKLSELKISYQLDRYFFYSRFIQLNWICQEQNQLWIEFELSASTVASLVESSYKNAFKLIEFWQNLETDTHKNRLKIWLILYFVLNNKQKISMSLTELTDLIGLGSHLDQALTKELKDGLIIRFQKAHENTELSKHLNIKQISRFKLLLDNGIFICEAN</sequence>
<keyword evidence="2" id="KW-1185">Reference proteome</keyword>
<organism evidence="1 2">
    <name type="scientific">Catenovulum sediminis</name>
    <dbReference type="NCBI Taxonomy" id="1740262"/>
    <lineage>
        <taxon>Bacteria</taxon>
        <taxon>Pseudomonadati</taxon>
        <taxon>Pseudomonadota</taxon>
        <taxon>Gammaproteobacteria</taxon>
        <taxon>Alteromonadales</taxon>
        <taxon>Alteromonadaceae</taxon>
        <taxon>Catenovulum</taxon>
    </lineage>
</organism>
<evidence type="ECO:0000313" key="2">
    <source>
        <dbReference type="Proteomes" id="UP001467690"/>
    </source>
</evidence>